<dbReference type="Proteomes" id="UP000299102">
    <property type="component" value="Unassembled WGS sequence"/>
</dbReference>
<gene>
    <name evidence="1" type="ORF">EVAR_70639_1</name>
</gene>
<evidence type="ECO:0000313" key="1">
    <source>
        <dbReference type="EMBL" id="GBP96801.1"/>
    </source>
</evidence>
<keyword evidence="2" id="KW-1185">Reference proteome</keyword>
<sequence>MLGDFDGWKRVQRNRYKKVLGEYEDERMNENRDNFLLLLYQEYNMCMTKTTFEHKRIPSYSLRRAKDESMKDFITVGRYVLPAVRRAINHYDFESNVHFFWNLRIQVLECNQRHRYECQRINSAMDILHKRCDT</sequence>
<dbReference type="AlphaFoldDB" id="A0A4C2A7G7"/>
<organism evidence="1 2">
    <name type="scientific">Eumeta variegata</name>
    <name type="common">Bagworm moth</name>
    <name type="synonym">Eumeta japonica</name>
    <dbReference type="NCBI Taxonomy" id="151549"/>
    <lineage>
        <taxon>Eukaryota</taxon>
        <taxon>Metazoa</taxon>
        <taxon>Ecdysozoa</taxon>
        <taxon>Arthropoda</taxon>
        <taxon>Hexapoda</taxon>
        <taxon>Insecta</taxon>
        <taxon>Pterygota</taxon>
        <taxon>Neoptera</taxon>
        <taxon>Endopterygota</taxon>
        <taxon>Lepidoptera</taxon>
        <taxon>Glossata</taxon>
        <taxon>Ditrysia</taxon>
        <taxon>Tineoidea</taxon>
        <taxon>Psychidae</taxon>
        <taxon>Oiketicinae</taxon>
        <taxon>Eumeta</taxon>
    </lineage>
</organism>
<comment type="caution">
    <text evidence="1">The sequence shown here is derived from an EMBL/GenBank/DDBJ whole genome shotgun (WGS) entry which is preliminary data.</text>
</comment>
<dbReference type="EMBL" id="BGZK01002836">
    <property type="protein sequence ID" value="GBP96801.1"/>
    <property type="molecule type" value="Genomic_DNA"/>
</dbReference>
<evidence type="ECO:0000313" key="2">
    <source>
        <dbReference type="Proteomes" id="UP000299102"/>
    </source>
</evidence>
<dbReference type="OrthoDB" id="425681at2759"/>
<proteinExistence type="predicted"/>
<protein>
    <submittedName>
        <fullName evidence="1">Uncharacterized protein</fullName>
    </submittedName>
</protein>
<name>A0A4C2A7G7_EUMVA</name>
<accession>A0A4C2A7G7</accession>
<reference evidence="1 2" key="1">
    <citation type="journal article" date="2019" name="Commun. Biol.">
        <title>The bagworm genome reveals a unique fibroin gene that provides high tensile strength.</title>
        <authorList>
            <person name="Kono N."/>
            <person name="Nakamura H."/>
            <person name="Ohtoshi R."/>
            <person name="Tomita M."/>
            <person name="Numata K."/>
            <person name="Arakawa K."/>
        </authorList>
    </citation>
    <scope>NUCLEOTIDE SEQUENCE [LARGE SCALE GENOMIC DNA]</scope>
</reference>